<sequence length="431" mass="45245">MTDPHPRWVDPNPPTENNARTTTILAASGVLLTVVVVAALIAVVLSATSREARTGDVFLVAANAPSDQAFTRSVLVMPVAISDLARQRTAALLQQIPVRSDRGVRPVSGHQSELYGATGDIAPCDVVTLANQLDADPATAEAWGLTLGLSPGQIPYYLNTLTPVVLTLDTWVTTHAWSEDGPLSNQTVLQAGNAVLIDQVGVPRVHCATGNPLTPPANANLNDYRVEGDEWPGFAPQNVIAVTYATPENNSRAAEFTLLDVVTGEPVVRAVTASIELGGTSVPLPDPAVMNVPPNRSSGTGTSPVAGGSSNTGHASLVPETSVMPTRLGDPPPKPPPPLALPPPPAPAPYEPIRNCGTIPVMPNLVLINYNVDAISCPDALDVIARFHQAQQKYATVDDWDCGILGAAEAERMAHVVNCRGPRGELRAEEP</sequence>
<dbReference type="RefSeq" id="WP_085157146.1">
    <property type="nucleotide sequence ID" value="NZ_AP022612.1"/>
</dbReference>
<reference evidence="3" key="2">
    <citation type="submission" date="2020-02" db="EMBL/GenBank/DDBJ databases">
        <authorList>
            <person name="Matsumoto Y."/>
            <person name="Motooka D."/>
            <person name="Nakamura S."/>
        </authorList>
    </citation>
    <scope>NUCLEOTIDE SEQUENCE</scope>
    <source>
        <strain evidence="3">JCM 13671</strain>
    </source>
</reference>
<feature type="compositionally biased region" description="Pro residues" evidence="1">
    <location>
        <begin position="330"/>
        <end position="346"/>
    </location>
</feature>
<evidence type="ECO:0000313" key="3">
    <source>
        <dbReference type="EMBL" id="BBZ35917.1"/>
    </source>
</evidence>
<evidence type="ECO:0000256" key="2">
    <source>
        <dbReference type="SAM" id="Phobius"/>
    </source>
</evidence>
<feature type="region of interest" description="Disordered" evidence="1">
    <location>
        <begin position="286"/>
        <end position="346"/>
    </location>
</feature>
<proteinExistence type="predicted"/>
<organism evidence="3 4">
    <name type="scientific">Mycolicibacterium confluentis</name>
    <dbReference type="NCBI Taxonomy" id="28047"/>
    <lineage>
        <taxon>Bacteria</taxon>
        <taxon>Bacillati</taxon>
        <taxon>Actinomycetota</taxon>
        <taxon>Actinomycetes</taxon>
        <taxon>Mycobacteriales</taxon>
        <taxon>Mycobacteriaceae</taxon>
        <taxon>Mycolicibacterium</taxon>
    </lineage>
</organism>
<keyword evidence="2" id="KW-0812">Transmembrane</keyword>
<keyword evidence="2" id="KW-0472">Membrane</keyword>
<gene>
    <name evidence="3" type="ORF">MCNF_45220</name>
</gene>
<protein>
    <submittedName>
        <fullName evidence="3">Uncharacterized protein</fullName>
    </submittedName>
</protein>
<keyword evidence="2" id="KW-1133">Transmembrane helix</keyword>
<dbReference type="AlphaFoldDB" id="A0A7I7Y2R0"/>
<name>A0A7I7Y2R0_9MYCO</name>
<accession>A0A7I7Y2R0</accession>
<feature type="compositionally biased region" description="Polar residues" evidence="1">
    <location>
        <begin position="294"/>
        <end position="314"/>
    </location>
</feature>
<feature type="transmembrane region" description="Helical" evidence="2">
    <location>
        <begin position="24"/>
        <end position="45"/>
    </location>
</feature>
<reference evidence="3" key="1">
    <citation type="journal article" date="2019" name="Emerg. Microbes Infect.">
        <title>Comprehensive subspecies identification of 175 nontuberculous mycobacteria species based on 7547 genomic profiles.</title>
        <authorList>
            <person name="Matsumoto Y."/>
            <person name="Kinjo T."/>
            <person name="Motooka D."/>
            <person name="Nabeya D."/>
            <person name="Jung N."/>
            <person name="Uechi K."/>
            <person name="Horii T."/>
            <person name="Iida T."/>
            <person name="Fujita J."/>
            <person name="Nakamura S."/>
        </authorList>
    </citation>
    <scope>NUCLEOTIDE SEQUENCE [LARGE SCALE GENOMIC DNA]</scope>
    <source>
        <strain evidence="3">JCM 13671</strain>
    </source>
</reference>
<dbReference type="EMBL" id="AP022612">
    <property type="protein sequence ID" value="BBZ35917.1"/>
    <property type="molecule type" value="Genomic_DNA"/>
</dbReference>
<dbReference type="Pfam" id="PF20568">
    <property type="entry name" value="DUF6777"/>
    <property type="match status" value="1"/>
</dbReference>
<dbReference type="OrthoDB" id="4655582at2"/>
<dbReference type="InterPro" id="IPR046704">
    <property type="entry name" value="DUF6777"/>
</dbReference>
<evidence type="ECO:0000256" key="1">
    <source>
        <dbReference type="SAM" id="MobiDB-lite"/>
    </source>
</evidence>
<evidence type="ECO:0000313" key="4">
    <source>
        <dbReference type="Proteomes" id="UP000466931"/>
    </source>
</evidence>
<dbReference type="Proteomes" id="UP000466931">
    <property type="component" value="Chromosome"/>
</dbReference>
<keyword evidence="4" id="KW-1185">Reference proteome</keyword>